<comment type="similarity">
    <text evidence="5">Belongs to the fatty acid desaturase type 1 family.</text>
</comment>
<dbReference type="PANTHER" id="PTHR19353:SF30">
    <property type="entry name" value="DELTA 8-(E)-SPHINGOLIPID DESATURASE"/>
    <property type="match status" value="1"/>
</dbReference>
<comment type="pathway">
    <text evidence="3">Lipid metabolism; sphingolipid metabolism.</text>
</comment>
<keyword evidence="15" id="KW-0443">Lipid metabolism</keyword>
<comment type="pathway">
    <text evidence="4">Sphingolipid metabolism.</text>
</comment>
<evidence type="ECO:0000256" key="11">
    <source>
        <dbReference type="ARBA" id="ARBA00022919"/>
    </source>
</evidence>
<proteinExistence type="inferred from homology"/>
<protein>
    <recommendedName>
        <fullName evidence="7">Delta 8-(E)-sphingolipid desaturase</fullName>
        <ecNumber evidence="6">1.14.19.18</ecNumber>
    </recommendedName>
</protein>
<dbReference type="Pfam" id="PF00487">
    <property type="entry name" value="FA_desaturase"/>
    <property type="match status" value="1"/>
</dbReference>
<dbReference type="GO" id="GO:0046872">
    <property type="term" value="F:metal ion binding"/>
    <property type="evidence" value="ECO:0007669"/>
    <property type="project" value="UniProtKB-KW"/>
</dbReference>
<dbReference type="KEGG" id="slb:AWJ20_3849"/>
<evidence type="ECO:0000256" key="12">
    <source>
        <dbReference type="ARBA" id="ARBA00022989"/>
    </source>
</evidence>
<dbReference type="OrthoDB" id="260091at2759"/>
<dbReference type="GO" id="GO:0006665">
    <property type="term" value="P:sphingolipid metabolic process"/>
    <property type="evidence" value="ECO:0007669"/>
    <property type="project" value="UniProtKB-UniPathway"/>
</dbReference>
<feature type="transmembrane region" description="Helical" evidence="18">
    <location>
        <begin position="214"/>
        <end position="233"/>
    </location>
</feature>
<dbReference type="PIRSF" id="PIRSF015921">
    <property type="entry name" value="FA_sphinglp_des"/>
    <property type="match status" value="1"/>
</dbReference>
<evidence type="ECO:0000256" key="6">
    <source>
        <dbReference type="ARBA" id="ARBA00012019"/>
    </source>
</evidence>
<dbReference type="GO" id="GO:0016717">
    <property type="term" value="F:oxidoreductase activity, acting on paired donors, with oxidation of a pair of donors resulting in the reduction of molecular oxygen to two molecules of water"/>
    <property type="evidence" value="ECO:0007669"/>
    <property type="project" value="TreeGrafter"/>
</dbReference>
<evidence type="ECO:0000256" key="17">
    <source>
        <dbReference type="ARBA" id="ARBA00047420"/>
    </source>
</evidence>
<sequence length="537" mass="62632">MKDDLLSREDVEVLIAEGNLVVIYHDRALKLNNWITKHPGGDKAVLHMVGRDASDEIDVYHSDKTLKSLPAFQIGRVQLPWRNFLPPIQGGTFRTRAELDSDEGVSLSDPDQRIPRWEKTDMKKSTRWTKQEQRTHEIIENFDRKLVESDREKYPPVDLDTQTNIISKFRDLHKELREEGFFQCNYWGYVREASRISTLFILARVFFTWRYQSYGTIWLTLSAICLGLAWHQLTFIAHDAGHLGITHDYQIDNIVGVIIADYIGGLSIGWWKRNHNVHHFVTNDPVHDPDIQHLPFFAVSSKFFGNIKSTYYDRVLDYDIFAKTLLKVQNYMYYPILCFGRFNLYRLSWEYLILGLGPRKGKGAWLRYFELVGMAFFFYWFFYRVVTCSLHSASERWLYVMVSHIVTMPLHVQITLSHFGMSTSDLGIDESFAQRQIRTTMDVDCPPWLDYIHGGLQFQAIHHLFPRMPRHNLRAAQPKVIKFCDDLGLHYTIYGFTKGNKVVISKLADVAKQARILADCNAFCQKEMLSELGIHKT</sequence>
<evidence type="ECO:0000256" key="18">
    <source>
        <dbReference type="SAM" id="Phobius"/>
    </source>
</evidence>
<dbReference type="SUPFAM" id="SSF55856">
    <property type="entry name" value="Cytochrome b5-like heme/steroid binding domain"/>
    <property type="match status" value="1"/>
</dbReference>
<dbReference type="EC" id="1.14.19.18" evidence="6"/>
<reference evidence="20 21" key="1">
    <citation type="submission" date="2016-02" db="EMBL/GenBank/DDBJ databases">
        <title>Complete genome sequence and transcriptome regulation of the pentose utilising yeast Sugiyamaella lignohabitans.</title>
        <authorList>
            <person name="Bellasio M."/>
            <person name="Peymann A."/>
            <person name="Valli M."/>
            <person name="Sipitzky M."/>
            <person name="Graf A."/>
            <person name="Sauer M."/>
            <person name="Marx H."/>
            <person name="Mattanovich D."/>
        </authorList>
    </citation>
    <scope>NUCLEOTIDE SEQUENCE [LARGE SCALE GENOMIC DNA]</scope>
    <source>
        <strain evidence="20 21">CBS 10342</strain>
    </source>
</reference>
<dbReference type="InterPro" id="IPR001199">
    <property type="entry name" value="Cyt_B5-like_heme/steroid-bd"/>
</dbReference>
<accession>A0A167C092</accession>
<keyword evidence="9 18" id="KW-0812">Transmembrane</keyword>
<evidence type="ECO:0000256" key="15">
    <source>
        <dbReference type="ARBA" id="ARBA00023098"/>
    </source>
</evidence>
<feature type="transmembrane region" description="Helical" evidence="18">
    <location>
        <begin position="253"/>
        <end position="271"/>
    </location>
</feature>
<keyword evidence="11" id="KW-0746">Sphingolipid metabolism</keyword>
<feature type="domain" description="Cytochrome b5 heme-binding" evidence="19">
    <location>
        <begin position="3"/>
        <end position="78"/>
    </location>
</feature>
<evidence type="ECO:0000256" key="9">
    <source>
        <dbReference type="ARBA" id="ARBA00022692"/>
    </source>
</evidence>
<keyword evidence="13" id="KW-0560">Oxidoreductase</keyword>
<evidence type="ECO:0000256" key="5">
    <source>
        <dbReference type="ARBA" id="ARBA00009295"/>
    </source>
</evidence>
<dbReference type="SMART" id="SM01117">
    <property type="entry name" value="Cyt-b5"/>
    <property type="match status" value="1"/>
</dbReference>
<keyword evidence="8" id="KW-0349">Heme</keyword>
<dbReference type="Gene3D" id="3.10.120.10">
    <property type="entry name" value="Cytochrome b5-like heme/steroid binding domain"/>
    <property type="match status" value="1"/>
</dbReference>
<dbReference type="PROSITE" id="PS50255">
    <property type="entry name" value="CYTOCHROME_B5_2"/>
    <property type="match status" value="1"/>
</dbReference>
<dbReference type="UniPathway" id="UPA00222"/>
<evidence type="ECO:0000256" key="14">
    <source>
        <dbReference type="ARBA" id="ARBA00023004"/>
    </source>
</evidence>
<dbReference type="CDD" id="cd03506">
    <property type="entry name" value="Delta6-FADS-like"/>
    <property type="match status" value="1"/>
</dbReference>
<dbReference type="InterPro" id="IPR005804">
    <property type="entry name" value="FA_desaturase_dom"/>
</dbReference>
<keyword evidence="16 18" id="KW-0472">Membrane</keyword>
<dbReference type="Proteomes" id="UP000189580">
    <property type="component" value="Chromosome c"/>
</dbReference>
<evidence type="ECO:0000256" key="2">
    <source>
        <dbReference type="ARBA" id="ARBA00004141"/>
    </source>
</evidence>
<evidence type="ECO:0000256" key="16">
    <source>
        <dbReference type="ARBA" id="ARBA00023136"/>
    </source>
</evidence>
<dbReference type="GeneID" id="30035915"/>
<keyword evidence="12 18" id="KW-1133">Transmembrane helix</keyword>
<dbReference type="Pfam" id="PF00173">
    <property type="entry name" value="Cyt-b5"/>
    <property type="match status" value="1"/>
</dbReference>
<evidence type="ECO:0000256" key="3">
    <source>
        <dbReference type="ARBA" id="ARBA00004760"/>
    </source>
</evidence>
<feature type="transmembrane region" description="Helical" evidence="18">
    <location>
        <begin position="365"/>
        <end position="385"/>
    </location>
</feature>
<evidence type="ECO:0000256" key="1">
    <source>
        <dbReference type="ARBA" id="ARBA00002593"/>
    </source>
</evidence>
<dbReference type="RefSeq" id="XP_018733530.1">
    <property type="nucleotide sequence ID" value="XM_018880883.1"/>
</dbReference>
<dbReference type="GO" id="GO:0016020">
    <property type="term" value="C:membrane"/>
    <property type="evidence" value="ECO:0007669"/>
    <property type="project" value="UniProtKB-SubCell"/>
</dbReference>
<comment type="subcellular location">
    <subcellularLocation>
        <location evidence="2">Membrane</location>
        <topology evidence="2">Multi-pass membrane protein</topology>
    </subcellularLocation>
</comment>
<evidence type="ECO:0000256" key="8">
    <source>
        <dbReference type="ARBA" id="ARBA00022617"/>
    </source>
</evidence>
<gene>
    <name evidence="20" type="ORF">AWJ20_3849</name>
</gene>
<keyword evidence="10" id="KW-0479">Metal-binding</keyword>
<organism evidence="20 21">
    <name type="scientific">Sugiyamaella lignohabitans</name>
    <dbReference type="NCBI Taxonomy" id="796027"/>
    <lineage>
        <taxon>Eukaryota</taxon>
        <taxon>Fungi</taxon>
        <taxon>Dikarya</taxon>
        <taxon>Ascomycota</taxon>
        <taxon>Saccharomycotina</taxon>
        <taxon>Dipodascomycetes</taxon>
        <taxon>Dipodascales</taxon>
        <taxon>Trichomonascaceae</taxon>
        <taxon>Sugiyamaella</taxon>
    </lineage>
</organism>
<dbReference type="InterPro" id="IPR012171">
    <property type="entry name" value="Fatty_acid_desaturase"/>
</dbReference>
<dbReference type="InterPro" id="IPR036400">
    <property type="entry name" value="Cyt_B5-like_heme/steroid_sf"/>
</dbReference>
<evidence type="ECO:0000259" key="19">
    <source>
        <dbReference type="PROSITE" id="PS50255"/>
    </source>
</evidence>
<evidence type="ECO:0000256" key="7">
    <source>
        <dbReference type="ARBA" id="ARBA00016939"/>
    </source>
</evidence>
<evidence type="ECO:0000313" key="21">
    <source>
        <dbReference type="Proteomes" id="UP000189580"/>
    </source>
</evidence>
<comment type="catalytic activity">
    <reaction evidence="17">
        <text>an N-acylsphing-4-enine + 2 Fe(II)-[cytochrome b5] + O2 + 2 H(+) = a (4E,8E)-4-sphinga-4,8-dienine ceramide + 2 Fe(III)-[cytochrome b5] + 2 H2O</text>
        <dbReference type="Rhea" id="RHEA:46280"/>
        <dbReference type="Rhea" id="RHEA-COMP:10438"/>
        <dbReference type="Rhea" id="RHEA-COMP:10439"/>
        <dbReference type="ChEBI" id="CHEBI:15377"/>
        <dbReference type="ChEBI" id="CHEBI:15378"/>
        <dbReference type="ChEBI" id="CHEBI:15379"/>
        <dbReference type="ChEBI" id="CHEBI:29033"/>
        <dbReference type="ChEBI" id="CHEBI:29034"/>
        <dbReference type="ChEBI" id="CHEBI:52639"/>
        <dbReference type="ChEBI" id="CHEBI:85953"/>
        <dbReference type="EC" id="1.14.19.18"/>
    </reaction>
</comment>
<evidence type="ECO:0000313" key="20">
    <source>
        <dbReference type="EMBL" id="ANB11053.1"/>
    </source>
</evidence>
<name>A0A167C092_9ASCO</name>
<dbReference type="AlphaFoldDB" id="A0A167C092"/>
<keyword evidence="21" id="KW-1185">Reference proteome</keyword>
<comment type="function">
    <text evidence="1">Delta(8)-fatty-acid desaturase which introduces a double bond at the 8-position in the long-chain base (LCB) of ceramides. Required for the formation of the di-unsaturated sphingoid base (E,E)-sphinga-4,8-dienine during glucosylceramide (GluCer) biosynthesis.</text>
</comment>
<evidence type="ECO:0000256" key="4">
    <source>
        <dbReference type="ARBA" id="ARBA00004991"/>
    </source>
</evidence>
<evidence type="ECO:0000256" key="13">
    <source>
        <dbReference type="ARBA" id="ARBA00023002"/>
    </source>
</evidence>
<evidence type="ECO:0000256" key="10">
    <source>
        <dbReference type="ARBA" id="ARBA00022723"/>
    </source>
</evidence>
<dbReference type="EMBL" id="CP014500">
    <property type="protein sequence ID" value="ANB11053.1"/>
    <property type="molecule type" value="Genomic_DNA"/>
</dbReference>
<dbReference type="PANTHER" id="PTHR19353">
    <property type="entry name" value="FATTY ACID DESATURASE 2"/>
    <property type="match status" value="1"/>
</dbReference>
<keyword evidence="14" id="KW-0408">Iron</keyword>